<dbReference type="GO" id="GO:0016020">
    <property type="term" value="C:membrane"/>
    <property type="evidence" value="ECO:0007669"/>
    <property type="project" value="InterPro"/>
</dbReference>
<dbReference type="EMBL" id="DXHL01000020">
    <property type="protein sequence ID" value="HIW10609.1"/>
    <property type="molecule type" value="Genomic_DNA"/>
</dbReference>
<comment type="similarity">
    <text evidence="1">Belongs to the transglycosylase Slt family.</text>
</comment>
<dbReference type="SUPFAM" id="SSF53955">
    <property type="entry name" value="Lysozyme-like"/>
    <property type="match status" value="1"/>
</dbReference>
<reference evidence="3" key="2">
    <citation type="submission" date="2021-04" db="EMBL/GenBank/DDBJ databases">
        <authorList>
            <person name="Gilroy R."/>
        </authorList>
    </citation>
    <scope>NUCLEOTIDE SEQUENCE</scope>
    <source>
        <strain evidence="3">ChiBcec15-1070</strain>
    </source>
</reference>
<feature type="domain" description="Transglycosylase SLT" evidence="2">
    <location>
        <begin position="57"/>
        <end position="167"/>
    </location>
</feature>
<gene>
    <name evidence="3" type="ORF">H9888_03810</name>
</gene>
<dbReference type="Proteomes" id="UP000823926">
    <property type="component" value="Unassembled WGS sequence"/>
</dbReference>
<dbReference type="PANTHER" id="PTHR37423:SF2">
    <property type="entry name" value="MEMBRANE-BOUND LYTIC MUREIN TRANSGLYCOSYLASE C"/>
    <property type="match status" value="1"/>
</dbReference>
<reference evidence="3" key="1">
    <citation type="journal article" date="2021" name="PeerJ">
        <title>Extensive microbial diversity within the chicken gut microbiome revealed by metagenomics and culture.</title>
        <authorList>
            <person name="Gilroy R."/>
            <person name="Ravi A."/>
            <person name="Getino M."/>
            <person name="Pursley I."/>
            <person name="Horton D.L."/>
            <person name="Alikhan N.F."/>
            <person name="Baker D."/>
            <person name="Gharbi K."/>
            <person name="Hall N."/>
            <person name="Watson M."/>
            <person name="Adriaenssens E.M."/>
            <person name="Foster-Nyarko E."/>
            <person name="Jarju S."/>
            <person name="Secka A."/>
            <person name="Antonio M."/>
            <person name="Oren A."/>
            <person name="Chaudhuri R.R."/>
            <person name="La Ragione R."/>
            <person name="Hildebrand F."/>
            <person name="Pallen M.J."/>
        </authorList>
    </citation>
    <scope>NUCLEOTIDE SEQUENCE</scope>
    <source>
        <strain evidence="3">ChiBcec15-1070</strain>
    </source>
</reference>
<dbReference type="CDD" id="cd13403">
    <property type="entry name" value="MLTF-like"/>
    <property type="match status" value="1"/>
</dbReference>
<accession>A0A9D1TYT9</accession>
<proteinExistence type="inferred from homology"/>
<dbReference type="InterPro" id="IPR008258">
    <property type="entry name" value="Transglycosylase_SLT_dom_1"/>
</dbReference>
<name>A0A9D1TYT9_9BACT</name>
<dbReference type="Pfam" id="PF01464">
    <property type="entry name" value="SLT"/>
    <property type="match status" value="1"/>
</dbReference>
<sequence length="225" mass="25223">MNLKKIVSVFALLLILELTFMGCLTSRSGLTAAAAPTALEIQIASQGQISPYDPIMRQVAKEEGMDWRLIAAIAYQESRFDPNARSHRGAQGLMQVMKSVAQDFGIPENQLTDPKTNIQTAVKLFKQIENSLRFGQNTSDEDRIRIVLACYNAGIGHIYDARRLAVKHGANHNSWEQLSPYVALKGTDQWAHDEAVRHGTFNSTETLQFVDKVMAQYAKYCKNYQ</sequence>
<evidence type="ECO:0000256" key="1">
    <source>
        <dbReference type="ARBA" id="ARBA00007734"/>
    </source>
</evidence>
<dbReference type="GO" id="GO:0000270">
    <property type="term" value="P:peptidoglycan metabolic process"/>
    <property type="evidence" value="ECO:0007669"/>
    <property type="project" value="InterPro"/>
</dbReference>
<dbReference type="Gene3D" id="1.10.530.10">
    <property type="match status" value="1"/>
</dbReference>
<evidence type="ECO:0000313" key="3">
    <source>
        <dbReference type="EMBL" id="HIW10609.1"/>
    </source>
</evidence>
<dbReference type="GO" id="GO:0008933">
    <property type="term" value="F:peptidoglycan lytic transglycosylase activity"/>
    <property type="evidence" value="ECO:0007669"/>
    <property type="project" value="InterPro"/>
</dbReference>
<comment type="caution">
    <text evidence="3">The sequence shown here is derived from an EMBL/GenBank/DDBJ whole genome shotgun (WGS) entry which is preliminary data.</text>
</comment>
<dbReference type="AlphaFoldDB" id="A0A9D1TYT9"/>
<dbReference type="InterPro" id="IPR023346">
    <property type="entry name" value="Lysozyme-like_dom_sf"/>
</dbReference>
<dbReference type="PROSITE" id="PS00922">
    <property type="entry name" value="TRANSGLYCOSYLASE"/>
    <property type="match status" value="1"/>
</dbReference>
<evidence type="ECO:0000259" key="2">
    <source>
        <dbReference type="Pfam" id="PF01464"/>
    </source>
</evidence>
<evidence type="ECO:0000313" key="4">
    <source>
        <dbReference type="Proteomes" id="UP000823926"/>
    </source>
</evidence>
<dbReference type="InterPro" id="IPR000189">
    <property type="entry name" value="Transglyc_AS"/>
</dbReference>
<organism evidence="3 4">
    <name type="scientific">Candidatus Rikenella faecigallinarum</name>
    <dbReference type="NCBI Taxonomy" id="2838745"/>
    <lineage>
        <taxon>Bacteria</taxon>
        <taxon>Pseudomonadati</taxon>
        <taxon>Bacteroidota</taxon>
        <taxon>Bacteroidia</taxon>
        <taxon>Bacteroidales</taxon>
        <taxon>Rikenellaceae</taxon>
        <taxon>Rikenella</taxon>
    </lineage>
</organism>
<protein>
    <submittedName>
        <fullName evidence="3">Transglycosylase SLT domain-containing protein</fullName>
    </submittedName>
</protein>
<dbReference type="PANTHER" id="PTHR37423">
    <property type="entry name" value="SOLUBLE LYTIC MUREIN TRANSGLYCOSYLASE-RELATED"/>
    <property type="match status" value="1"/>
</dbReference>